<evidence type="ECO:0000313" key="3">
    <source>
        <dbReference type="Proteomes" id="UP000316628"/>
    </source>
</evidence>
<organism evidence="2 3">
    <name type="scientific">Saccharothrix saharensis</name>
    <dbReference type="NCBI Taxonomy" id="571190"/>
    <lineage>
        <taxon>Bacteria</taxon>
        <taxon>Bacillati</taxon>
        <taxon>Actinomycetota</taxon>
        <taxon>Actinomycetes</taxon>
        <taxon>Pseudonocardiales</taxon>
        <taxon>Pseudonocardiaceae</taxon>
        <taxon>Saccharothrix</taxon>
    </lineage>
</organism>
<accession>A0A543J4S0</accession>
<dbReference type="RefSeq" id="WP_141974646.1">
    <property type="nucleotide sequence ID" value="NZ_VFPP01000001.1"/>
</dbReference>
<comment type="caution">
    <text evidence="2">The sequence shown here is derived from an EMBL/GenBank/DDBJ whole genome shotgun (WGS) entry which is preliminary data.</text>
</comment>
<name>A0A543J4S0_9PSEU</name>
<dbReference type="InterPro" id="IPR044922">
    <property type="entry name" value="DUF2063_N_sf"/>
</dbReference>
<evidence type="ECO:0000259" key="1">
    <source>
        <dbReference type="Pfam" id="PF09836"/>
    </source>
</evidence>
<dbReference type="Proteomes" id="UP000316628">
    <property type="component" value="Unassembled WGS sequence"/>
</dbReference>
<dbReference type="InterPro" id="IPR018640">
    <property type="entry name" value="DUF2063"/>
</dbReference>
<keyword evidence="2" id="KW-0238">DNA-binding</keyword>
<proteinExistence type="predicted"/>
<feature type="domain" description="Putative DNA-binding" evidence="1">
    <location>
        <begin position="9"/>
        <end position="102"/>
    </location>
</feature>
<dbReference type="Pfam" id="PF09836">
    <property type="entry name" value="DUF2063"/>
    <property type="match status" value="1"/>
</dbReference>
<protein>
    <submittedName>
        <fullName evidence="2">Putative DNA-binding protein</fullName>
    </submittedName>
</protein>
<dbReference type="EMBL" id="VFPP01000001">
    <property type="protein sequence ID" value="TQM77812.1"/>
    <property type="molecule type" value="Genomic_DNA"/>
</dbReference>
<evidence type="ECO:0000313" key="2">
    <source>
        <dbReference type="EMBL" id="TQM77812.1"/>
    </source>
</evidence>
<dbReference type="AlphaFoldDB" id="A0A543J4S0"/>
<dbReference type="OrthoDB" id="4146344at2"/>
<gene>
    <name evidence="2" type="ORF">FHX81_0049</name>
</gene>
<dbReference type="Gene3D" id="1.10.150.690">
    <property type="entry name" value="DUF2063"/>
    <property type="match status" value="1"/>
</dbReference>
<reference evidence="2 3" key="1">
    <citation type="submission" date="2019-06" db="EMBL/GenBank/DDBJ databases">
        <title>Sequencing the genomes of 1000 actinobacteria strains.</title>
        <authorList>
            <person name="Klenk H.-P."/>
        </authorList>
    </citation>
    <scope>NUCLEOTIDE SEQUENCE [LARGE SCALE GENOMIC DNA]</scope>
    <source>
        <strain evidence="2 3">DSM 45456</strain>
    </source>
</reference>
<keyword evidence="3" id="KW-1185">Reference proteome</keyword>
<dbReference type="GO" id="GO:0003677">
    <property type="term" value="F:DNA binding"/>
    <property type="evidence" value="ECO:0007669"/>
    <property type="project" value="UniProtKB-KW"/>
</dbReference>
<sequence>MAAERLRLLQGWLQGAILDPAGAGGVADVVVGTARLSAARRLAIYQHGYRSRLVDCLSAHYPVARHLLGGELFEGFAREYLSSRPSRGHTLEALGAGFAEHLAAGRPDVVEGEREPWIDLLVDVVRFERAFTEAHAAAGAEFRGPSPAVPGPGERGWADTVVSTVECLRLVRAGFPVHVLAVAVRAGQDPPLPAPAEVRLVVARTDFVVTVAEFDEPRFRLLAALRAGTPVGRAGRGAGLDPGRTDACVRAWTAEGLIVGINGRTSHR</sequence>